<keyword evidence="3" id="KW-0378">Hydrolase</keyword>
<feature type="transmembrane region" description="Helical" evidence="1">
    <location>
        <begin position="53"/>
        <end position="70"/>
    </location>
</feature>
<dbReference type="InterPro" id="IPR052710">
    <property type="entry name" value="CAAX_protease"/>
</dbReference>
<name>A0A078MEA6_9BACL</name>
<gene>
    <name evidence="3" type="ORF">BN1050_01685</name>
</gene>
<accession>A0A078MEA6</accession>
<evidence type="ECO:0000259" key="2">
    <source>
        <dbReference type="Pfam" id="PF02517"/>
    </source>
</evidence>
<keyword evidence="3" id="KW-0645">Protease</keyword>
<reference evidence="3" key="1">
    <citation type="submission" date="2014-07" db="EMBL/GenBank/DDBJ databases">
        <authorList>
            <person name="Urmite Genomes Urmite Genomes"/>
        </authorList>
    </citation>
    <scope>NUCLEOTIDE SEQUENCE</scope>
    <source>
        <strain evidence="3">13S34_air</strain>
    </source>
</reference>
<feature type="transmembrane region" description="Helical" evidence="1">
    <location>
        <begin position="12"/>
        <end position="33"/>
    </location>
</feature>
<feature type="transmembrane region" description="Helical" evidence="1">
    <location>
        <begin position="187"/>
        <end position="205"/>
    </location>
</feature>
<evidence type="ECO:0000256" key="1">
    <source>
        <dbReference type="SAM" id="Phobius"/>
    </source>
</evidence>
<dbReference type="PANTHER" id="PTHR36435:SF6">
    <property type="entry name" value="ABORTIVE INFECTION PROTEIN"/>
    <property type="match status" value="1"/>
</dbReference>
<dbReference type="GO" id="GO:0080120">
    <property type="term" value="P:CAAX-box protein maturation"/>
    <property type="evidence" value="ECO:0007669"/>
    <property type="project" value="UniProtKB-ARBA"/>
</dbReference>
<feature type="transmembrane region" description="Helical" evidence="1">
    <location>
        <begin position="91"/>
        <end position="112"/>
    </location>
</feature>
<dbReference type="InterPro" id="IPR003675">
    <property type="entry name" value="Rce1/LyrA-like_dom"/>
</dbReference>
<dbReference type="GO" id="GO:0006508">
    <property type="term" value="P:proteolysis"/>
    <property type="evidence" value="ECO:0007669"/>
    <property type="project" value="UniProtKB-KW"/>
</dbReference>
<dbReference type="EMBL" id="LN483075">
    <property type="protein sequence ID" value="CEA03787.1"/>
    <property type="molecule type" value="Genomic_DNA"/>
</dbReference>
<sequence>MEYKVQDLKKYFFISLAVIAVYAFMQVSGLFLLEPFYKLLVAITGDATIQPTGIYLVVSAVIALLVMLLLTRDKGYWYSVFNAPRLNYISVVLWGITGFILVLVGQGLAAYIETTFLGIEMGSENTAQIFEAAKAAPIIIALVAIIGPILEEFVFRRSIFGTLLGPTNFVVAALISSLAFAVIHFDFTHLLVYLVSGFIFATVYYKSRSIWAPIIAHMLLNTFVTIAQFFGEDLQRWAENVEQFIFFMP</sequence>
<proteinExistence type="predicted"/>
<dbReference type="PATRIC" id="fig|1461583.4.peg.1622"/>
<keyword evidence="1" id="KW-0472">Membrane</keyword>
<keyword evidence="1" id="KW-0812">Transmembrane</keyword>
<dbReference type="Pfam" id="PF02517">
    <property type="entry name" value="Rce1-like"/>
    <property type="match status" value="1"/>
</dbReference>
<dbReference type="HOGENOM" id="CLU_079560_0_0_9"/>
<feature type="domain" description="CAAX prenyl protease 2/Lysostaphin resistance protein A-like" evidence="2">
    <location>
        <begin position="137"/>
        <end position="223"/>
    </location>
</feature>
<dbReference type="GO" id="GO:0004175">
    <property type="term" value="F:endopeptidase activity"/>
    <property type="evidence" value="ECO:0007669"/>
    <property type="project" value="UniProtKB-ARBA"/>
</dbReference>
<feature type="transmembrane region" description="Helical" evidence="1">
    <location>
        <begin position="210"/>
        <end position="230"/>
    </location>
</feature>
<keyword evidence="1" id="KW-1133">Transmembrane helix</keyword>
<dbReference type="PANTHER" id="PTHR36435">
    <property type="entry name" value="SLR1288 PROTEIN"/>
    <property type="match status" value="1"/>
</dbReference>
<feature type="transmembrane region" description="Helical" evidence="1">
    <location>
        <begin position="162"/>
        <end position="181"/>
    </location>
</feature>
<evidence type="ECO:0000313" key="3">
    <source>
        <dbReference type="EMBL" id="CEA03787.1"/>
    </source>
</evidence>
<protein>
    <submittedName>
        <fullName evidence="3">CAAX amino terminal protease self-immunity</fullName>
    </submittedName>
</protein>
<dbReference type="AlphaFoldDB" id="A0A078MEA6"/>
<organism evidence="3">
    <name type="scientific">Metalysinibacillus saudimassiliensis</name>
    <dbReference type="NCBI Taxonomy" id="1461583"/>
    <lineage>
        <taxon>Bacteria</taxon>
        <taxon>Bacillati</taxon>
        <taxon>Bacillota</taxon>
        <taxon>Bacilli</taxon>
        <taxon>Bacillales</taxon>
        <taxon>Caryophanaceae</taxon>
        <taxon>Metalysinibacillus</taxon>
    </lineage>
</organism>
<feature type="transmembrane region" description="Helical" evidence="1">
    <location>
        <begin position="132"/>
        <end position="150"/>
    </location>
</feature>